<dbReference type="Proteomes" id="UP000636960">
    <property type="component" value="Unassembled WGS sequence"/>
</dbReference>
<evidence type="ECO:0000313" key="2">
    <source>
        <dbReference type="EMBL" id="GIE95559.1"/>
    </source>
</evidence>
<evidence type="ECO:0000256" key="1">
    <source>
        <dbReference type="SAM" id="Phobius"/>
    </source>
</evidence>
<evidence type="ECO:0000313" key="3">
    <source>
        <dbReference type="Proteomes" id="UP000636960"/>
    </source>
</evidence>
<name>A0A919MUP2_9ACTN</name>
<feature type="transmembrane region" description="Helical" evidence="1">
    <location>
        <begin position="6"/>
        <end position="24"/>
    </location>
</feature>
<comment type="caution">
    <text evidence="2">The sequence shown here is derived from an EMBL/GenBank/DDBJ whole genome shotgun (WGS) entry which is preliminary data.</text>
</comment>
<reference evidence="2" key="1">
    <citation type="submission" date="2021-01" db="EMBL/GenBank/DDBJ databases">
        <title>Whole genome shotgun sequence of Actinoplanes rishiriensis NBRC 108556.</title>
        <authorList>
            <person name="Komaki H."/>
            <person name="Tamura T."/>
        </authorList>
    </citation>
    <scope>NUCLEOTIDE SEQUENCE</scope>
    <source>
        <strain evidence="2">NBRC 108556</strain>
    </source>
</reference>
<keyword evidence="3" id="KW-1185">Reference proteome</keyword>
<dbReference type="RefSeq" id="WP_203781858.1">
    <property type="nucleotide sequence ID" value="NZ_BOMV01000034.1"/>
</dbReference>
<organism evidence="2 3">
    <name type="scientific">Paractinoplanes rishiriensis</name>
    <dbReference type="NCBI Taxonomy" id="1050105"/>
    <lineage>
        <taxon>Bacteria</taxon>
        <taxon>Bacillati</taxon>
        <taxon>Actinomycetota</taxon>
        <taxon>Actinomycetes</taxon>
        <taxon>Micromonosporales</taxon>
        <taxon>Micromonosporaceae</taxon>
        <taxon>Paractinoplanes</taxon>
    </lineage>
</organism>
<feature type="transmembrane region" description="Helical" evidence="1">
    <location>
        <begin position="180"/>
        <end position="198"/>
    </location>
</feature>
<proteinExistence type="predicted"/>
<keyword evidence="1" id="KW-0812">Transmembrane</keyword>
<keyword evidence="1" id="KW-0472">Membrane</keyword>
<keyword evidence="1" id="KW-1133">Transmembrane helix</keyword>
<accession>A0A919MUP2</accession>
<protein>
    <submittedName>
        <fullName evidence="2">Uncharacterized protein</fullName>
    </submittedName>
</protein>
<dbReference type="AlphaFoldDB" id="A0A919MUP2"/>
<gene>
    <name evidence="2" type="ORF">Ari01nite_30240</name>
</gene>
<dbReference type="EMBL" id="BOMV01000034">
    <property type="protein sequence ID" value="GIE95559.1"/>
    <property type="molecule type" value="Genomic_DNA"/>
</dbReference>
<sequence>MQLTTLVAAGSLIVGGLTLIAGRMDRRREQLRRIEVSIEDTLLWRSRNAQPQPWQHLDVFWNQNRVDNPRMVGVEFRNAGRVELRDCDMSEPPTVEFADGTILTASVYLVPKDWPAPRPLTAVSHSGNRAEIRGILLNPGDTLVFQLLVDGGVTPPSCYLHAGGFTVTGRTDTTNFAGRLTRAAGLLAVVAATLGIVINR</sequence>